<accession>A0ACC2RNL5</accession>
<gene>
    <name evidence="1" type="ORF">DSO57_1002794</name>
</gene>
<reference evidence="1" key="1">
    <citation type="submission" date="2022-04" db="EMBL/GenBank/DDBJ databases">
        <title>Genome of the entomopathogenic fungus Entomophthora muscae.</title>
        <authorList>
            <person name="Elya C."/>
            <person name="Lovett B.R."/>
            <person name="Lee E."/>
            <person name="Macias A.M."/>
            <person name="Hajek A.E."/>
            <person name="De Bivort B.L."/>
            <person name="Kasson M.T."/>
            <person name="De Fine Licht H.H."/>
            <person name="Stajich J.E."/>
        </authorList>
    </citation>
    <scope>NUCLEOTIDE SEQUENCE</scope>
    <source>
        <strain evidence="1">Berkeley</strain>
    </source>
</reference>
<evidence type="ECO:0000313" key="2">
    <source>
        <dbReference type="Proteomes" id="UP001165960"/>
    </source>
</evidence>
<proteinExistence type="predicted"/>
<sequence>MISLLIIKRLGSLCDLKEYLGVYILFFTAWIRGFDTFEELSAFVLSDKRADFTGLVFLDCGRLSSPGSAVEDELNLFSESRDLSKDSECINSPKVTAECGIDHRRRWLNSGCQWLVGGVKDAGAGSSNSWIKSAGPGDNWVYGGGVCNLIVPDDLDMRDFSGRL</sequence>
<keyword evidence="2" id="KW-1185">Reference proteome</keyword>
<name>A0ACC2RNL5_9FUNG</name>
<dbReference type="EMBL" id="QTSX02007106">
    <property type="protein sequence ID" value="KAJ9051660.1"/>
    <property type="molecule type" value="Genomic_DNA"/>
</dbReference>
<dbReference type="Proteomes" id="UP001165960">
    <property type="component" value="Unassembled WGS sequence"/>
</dbReference>
<protein>
    <submittedName>
        <fullName evidence="1">Uncharacterized protein</fullName>
    </submittedName>
</protein>
<comment type="caution">
    <text evidence="1">The sequence shown here is derived from an EMBL/GenBank/DDBJ whole genome shotgun (WGS) entry which is preliminary data.</text>
</comment>
<evidence type="ECO:0000313" key="1">
    <source>
        <dbReference type="EMBL" id="KAJ9051660.1"/>
    </source>
</evidence>
<organism evidence="1 2">
    <name type="scientific">Entomophthora muscae</name>
    <dbReference type="NCBI Taxonomy" id="34485"/>
    <lineage>
        <taxon>Eukaryota</taxon>
        <taxon>Fungi</taxon>
        <taxon>Fungi incertae sedis</taxon>
        <taxon>Zoopagomycota</taxon>
        <taxon>Entomophthoromycotina</taxon>
        <taxon>Entomophthoromycetes</taxon>
        <taxon>Entomophthorales</taxon>
        <taxon>Entomophthoraceae</taxon>
        <taxon>Entomophthora</taxon>
    </lineage>
</organism>